<keyword evidence="12" id="KW-1185">Reference proteome</keyword>
<dbReference type="Pfam" id="PF02096">
    <property type="entry name" value="60KD_IMP"/>
    <property type="match status" value="1"/>
</dbReference>
<dbReference type="GeneID" id="107074356"/>
<keyword evidence="3 9" id="KW-0812">Transmembrane</keyword>
<feature type="transmembrane region" description="Helical" evidence="10">
    <location>
        <begin position="278"/>
        <end position="296"/>
    </location>
</feature>
<protein>
    <submittedName>
        <fullName evidence="13">Mitochondrial inner membrane protein OXA1L</fullName>
    </submittedName>
</protein>
<feature type="transmembrane region" description="Helical" evidence="10">
    <location>
        <begin position="317"/>
        <end position="336"/>
    </location>
</feature>
<accession>A0ABM1JFG0</accession>
<evidence type="ECO:0000256" key="2">
    <source>
        <dbReference type="ARBA" id="ARBA00009877"/>
    </source>
</evidence>
<dbReference type="RefSeq" id="XP_015191198.1">
    <property type="nucleotide sequence ID" value="XM_015335712.1"/>
</dbReference>
<dbReference type="InterPro" id="IPR001708">
    <property type="entry name" value="YidC/ALB3/OXA1/COX18"/>
</dbReference>
<dbReference type="InterPro" id="IPR028055">
    <property type="entry name" value="YidC/Oxa/ALB_C"/>
</dbReference>
<gene>
    <name evidence="13" type="primary">LOC107074356</name>
</gene>
<evidence type="ECO:0000259" key="11">
    <source>
        <dbReference type="Pfam" id="PF02096"/>
    </source>
</evidence>
<sequence>MLRISVNNCCRSILKLNTVQYNTTCRSIHLVRRTRHTISKDVCHFDSNRSKSHILNAFFVRYASTNETVVNNVKQEPELIRIDWTNHATNNNTKVDELFEIPDIPPMPVEEVVEVVQKIHPNGEIAFSSLGLGGYSPIGLLQSSLEWMHIHLDLPWWGTIVLGTVIVRTCMFPLVIKSQRYAALMSIYYPQITKLQEKLSEARLSGDHYNSALYANELYQYMKDKGLGPWKSMGPMLVQGPLFLCFVLGLRRMADLPVQSLQTGGLWWFTDLTAVDPYYILPIITSVTLAITIEVGTDTAAASSMGSLRYVLRAIPLISLPFATQFSSAVLVYWVMSNFYSLIQTSMLRTKYMRKVFNLPEIVKHKPNDIIARKGFIKGVKESWQNMSITKQIADRDNADAVQFNRAGRGPIIKTYSYDPTKQKLQPKIMTKSK</sequence>
<keyword evidence="5" id="KW-0809">Transit peptide</keyword>
<keyword evidence="8 10" id="KW-0472">Membrane</keyword>
<dbReference type="CDD" id="cd20069">
    <property type="entry name" value="5TM_Oxa1-like"/>
    <property type="match status" value="1"/>
</dbReference>
<evidence type="ECO:0000256" key="3">
    <source>
        <dbReference type="ARBA" id="ARBA00022692"/>
    </source>
</evidence>
<evidence type="ECO:0000256" key="10">
    <source>
        <dbReference type="SAM" id="Phobius"/>
    </source>
</evidence>
<evidence type="ECO:0000313" key="13">
    <source>
        <dbReference type="RefSeq" id="XP_015191198.1"/>
    </source>
</evidence>
<dbReference type="PANTHER" id="PTHR12428">
    <property type="entry name" value="OXA1"/>
    <property type="match status" value="1"/>
</dbReference>
<name>A0ABM1JFG0_POLDO</name>
<feature type="transmembrane region" description="Helical" evidence="10">
    <location>
        <begin position="154"/>
        <end position="176"/>
    </location>
</feature>
<organism evidence="12 13">
    <name type="scientific">Polistes dominula</name>
    <name type="common">European paper wasp</name>
    <name type="synonym">Vespa dominula</name>
    <dbReference type="NCBI Taxonomy" id="743375"/>
    <lineage>
        <taxon>Eukaryota</taxon>
        <taxon>Metazoa</taxon>
        <taxon>Ecdysozoa</taxon>
        <taxon>Arthropoda</taxon>
        <taxon>Hexapoda</taxon>
        <taxon>Insecta</taxon>
        <taxon>Pterygota</taxon>
        <taxon>Neoptera</taxon>
        <taxon>Endopterygota</taxon>
        <taxon>Hymenoptera</taxon>
        <taxon>Apocrita</taxon>
        <taxon>Aculeata</taxon>
        <taxon>Vespoidea</taxon>
        <taxon>Vespidae</taxon>
        <taxon>Polistinae</taxon>
        <taxon>Polistini</taxon>
        <taxon>Polistes</taxon>
    </lineage>
</organism>
<dbReference type="Proteomes" id="UP000694924">
    <property type="component" value="Unplaced"/>
</dbReference>
<reference evidence="13" key="1">
    <citation type="submission" date="2025-08" db="UniProtKB">
        <authorList>
            <consortium name="RefSeq"/>
        </authorList>
    </citation>
    <scope>IDENTIFICATION</scope>
    <source>
        <tissue evidence="13">Whole body</tissue>
    </source>
</reference>
<proteinExistence type="inferred from homology"/>
<comment type="similarity">
    <text evidence="2 9">Belongs to the OXA1/ALB3/YidC family.</text>
</comment>
<evidence type="ECO:0000256" key="9">
    <source>
        <dbReference type="RuleBase" id="RU003945"/>
    </source>
</evidence>
<feature type="domain" description="Membrane insertase YidC/Oxa/ALB C-terminal" evidence="11">
    <location>
        <begin position="156"/>
        <end position="348"/>
    </location>
</feature>
<evidence type="ECO:0000256" key="8">
    <source>
        <dbReference type="ARBA" id="ARBA00023136"/>
    </source>
</evidence>
<dbReference type="PANTHER" id="PTHR12428:SF66">
    <property type="entry name" value="MITOCHONDRIAL INNER MEMBRANE PROTEIN OXA1L"/>
    <property type="match status" value="1"/>
</dbReference>
<dbReference type="NCBIfam" id="TIGR03592">
    <property type="entry name" value="yidC_oxa1_cterm"/>
    <property type="match status" value="1"/>
</dbReference>
<evidence type="ECO:0000256" key="5">
    <source>
        <dbReference type="ARBA" id="ARBA00022946"/>
    </source>
</evidence>
<evidence type="ECO:0000256" key="6">
    <source>
        <dbReference type="ARBA" id="ARBA00022989"/>
    </source>
</evidence>
<keyword evidence="6 10" id="KW-1133">Transmembrane helix</keyword>
<evidence type="ECO:0000256" key="7">
    <source>
        <dbReference type="ARBA" id="ARBA00023128"/>
    </source>
</evidence>
<evidence type="ECO:0000313" key="12">
    <source>
        <dbReference type="Proteomes" id="UP000694924"/>
    </source>
</evidence>
<keyword evidence="4" id="KW-0999">Mitochondrion inner membrane</keyword>
<comment type="subcellular location">
    <subcellularLocation>
        <location evidence="9">Membrane</location>
        <topology evidence="9">Multi-pass membrane protein</topology>
    </subcellularLocation>
    <subcellularLocation>
        <location evidence="1">Mitochondrion inner membrane</location>
        <topology evidence="1">Multi-pass membrane protein</topology>
    </subcellularLocation>
</comment>
<evidence type="ECO:0000256" key="4">
    <source>
        <dbReference type="ARBA" id="ARBA00022792"/>
    </source>
</evidence>
<keyword evidence="7" id="KW-0496">Mitochondrion</keyword>
<evidence type="ECO:0000256" key="1">
    <source>
        <dbReference type="ARBA" id="ARBA00004448"/>
    </source>
</evidence>